<gene>
    <name evidence="20" type="ORF">TSOC_005335</name>
</gene>
<evidence type="ECO:0000256" key="10">
    <source>
        <dbReference type="ARBA" id="ARBA00022833"/>
    </source>
</evidence>
<dbReference type="Proteomes" id="UP000236333">
    <property type="component" value="Unassembled WGS sequence"/>
</dbReference>
<keyword evidence="10" id="KW-0862">Zinc</keyword>
<keyword evidence="13" id="KW-0472">Membrane</keyword>
<evidence type="ECO:0000256" key="11">
    <source>
        <dbReference type="ARBA" id="ARBA00022946"/>
    </source>
</evidence>
<evidence type="ECO:0000256" key="7">
    <source>
        <dbReference type="ARBA" id="ARBA00022723"/>
    </source>
</evidence>
<organism evidence="20 21">
    <name type="scientific">Tetrabaena socialis</name>
    <dbReference type="NCBI Taxonomy" id="47790"/>
    <lineage>
        <taxon>Eukaryota</taxon>
        <taxon>Viridiplantae</taxon>
        <taxon>Chlorophyta</taxon>
        <taxon>core chlorophytes</taxon>
        <taxon>Chlorophyceae</taxon>
        <taxon>CS clade</taxon>
        <taxon>Chlamydomonadales</taxon>
        <taxon>Tetrabaenaceae</taxon>
        <taxon>Tetrabaena</taxon>
    </lineage>
</organism>
<comment type="similarity">
    <text evidence="2">Belongs to the polyprenol kinase family.</text>
</comment>
<evidence type="ECO:0000256" key="8">
    <source>
        <dbReference type="ARBA" id="ARBA00022771"/>
    </source>
</evidence>
<protein>
    <recommendedName>
        <fullName evidence="15">phytol kinase</fullName>
        <ecNumber evidence="15">2.7.1.182</ecNumber>
    </recommendedName>
</protein>
<dbReference type="InterPro" id="IPR002893">
    <property type="entry name" value="Znf_MYND"/>
</dbReference>
<dbReference type="AlphaFoldDB" id="A0A2J8A6I1"/>
<feature type="domain" description="MYND-type" evidence="19">
    <location>
        <begin position="777"/>
        <end position="825"/>
    </location>
</feature>
<dbReference type="SUPFAM" id="SSF144232">
    <property type="entry name" value="HIT/MYND zinc finger-like"/>
    <property type="match status" value="1"/>
</dbReference>
<keyword evidence="21" id="KW-1185">Reference proteome</keyword>
<evidence type="ECO:0000256" key="17">
    <source>
        <dbReference type="PROSITE-ProRule" id="PRU00134"/>
    </source>
</evidence>
<evidence type="ECO:0000259" key="19">
    <source>
        <dbReference type="PROSITE" id="PS50865"/>
    </source>
</evidence>
<evidence type="ECO:0000256" key="13">
    <source>
        <dbReference type="ARBA" id="ARBA00023136"/>
    </source>
</evidence>
<evidence type="ECO:0000313" key="21">
    <source>
        <dbReference type="Proteomes" id="UP000236333"/>
    </source>
</evidence>
<dbReference type="Gene3D" id="6.10.140.2220">
    <property type="match status" value="1"/>
</dbReference>
<dbReference type="EC" id="2.7.1.182" evidence="15"/>
<keyword evidence="12" id="KW-1133">Transmembrane helix</keyword>
<dbReference type="InterPro" id="IPR039606">
    <property type="entry name" value="Phytol/farnesol_kinase"/>
</dbReference>
<keyword evidence="6" id="KW-0812">Transmembrane</keyword>
<evidence type="ECO:0000256" key="3">
    <source>
        <dbReference type="ARBA" id="ARBA00022528"/>
    </source>
</evidence>
<keyword evidence="5" id="KW-0808">Transferase</keyword>
<evidence type="ECO:0000256" key="1">
    <source>
        <dbReference type="ARBA" id="ARBA00004508"/>
    </source>
</evidence>
<dbReference type="GO" id="GO:0008270">
    <property type="term" value="F:zinc ion binding"/>
    <property type="evidence" value="ECO:0007669"/>
    <property type="project" value="UniProtKB-KW"/>
</dbReference>
<dbReference type="PANTHER" id="PTHR32523:SF8">
    <property type="entry name" value="DOLICHOL KINASE"/>
    <property type="match status" value="1"/>
</dbReference>
<dbReference type="PROSITE" id="PS50865">
    <property type="entry name" value="ZF_MYND_2"/>
    <property type="match status" value="1"/>
</dbReference>
<keyword evidence="7" id="KW-0479">Metal-binding</keyword>
<comment type="pathway">
    <text evidence="14">Cofactor biosynthesis; tocopherol biosynthesis.</text>
</comment>
<evidence type="ECO:0000256" key="9">
    <source>
        <dbReference type="ARBA" id="ARBA00022777"/>
    </source>
</evidence>
<evidence type="ECO:0000256" key="6">
    <source>
        <dbReference type="ARBA" id="ARBA00022692"/>
    </source>
</evidence>
<evidence type="ECO:0000256" key="16">
    <source>
        <dbReference type="ARBA" id="ARBA00048889"/>
    </source>
</evidence>
<dbReference type="Pfam" id="PF01753">
    <property type="entry name" value="zf-MYND"/>
    <property type="match status" value="1"/>
</dbReference>
<comment type="catalytic activity">
    <reaction evidence="16">
        <text>phytol + CTP = phytyl phosphate + CDP + H(+)</text>
        <dbReference type="Rhea" id="RHEA:38055"/>
        <dbReference type="ChEBI" id="CHEBI:15378"/>
        <dbReference type="ChEBI" id="CHEBI:17327"/>
        <dbReference type="ChEBI" id="CHEBI:37563"/>
        <dbReference type="ChEBI" id="CHEBI:58069"/>
        <dbReference type="ChEBI" id="CHEBI:75483"/>
        <dbReference type="EC" id="2.7.1.182"/>
    </reaction>
</comment>
<name>A0A2J8A6I1_9CHLO</name>
<evidence type="ECO:0000313" key="20">
    <source>
        <dbReference type="EMBL" id="PNH08136.1"/>
    </source>
</evidence>
<evidence type="ECO:0000256" key="14">
    <source>
        <dbReference type="ARBA" id="ARBA00024015"/>
    </source>
</evidence>
<comment type="caution">
    <text evidence="20">The sequence shown here is derived from an EMBL/GenBank/DDBJ whole genome shotgun (WGS) entry which is preliminary data.</text>
</comment>
<comment type="subcellular location">
    <subcellularLocation>
        <location evidence="1">Plastid</location>
        <location evidence="1">Chloroplast membrane</location>
        <topology evidence="1">Multi-pass membrane protein</topology>
    </subcellularLocation>
</comment>
<keyword evidence="4" id="KW-0934">Plastid</keyword>
<evidence type="ECO:0000256" key="5">
    <source>
        <dbReference type="ARBA" id="ARBA00022679"/>
    </source>
</evidence>
<dbReference type="GO" id="GO:0010276">
    <property type="term" value="F:phytol kinase activity"/>
    <property type="evidence" value="ECO:0007669"/>
    <property type="project" value="UniProtKB-EC"/>
</dbReference>
<keyword evidence="8 17" id="KW-0863">Zinc-finger</keyword>
<dbReference type="GO" id="GO:0016020">
    <property type="term" value="C:membrane"/>
    <property type="evidence" value="ECO:0007669"/>
    <property type="project" value="UniProtKB-SubCell"/>
</dbReference>
<feature type="compositionally biased region" description="Gly residues" evidence="18">
    <location>
        <begin position="496"/>
        <end position="514"/>
    </location>
</feature>
<dbReference type="GO" id="GO:0009507">
    <property type="term" value="C:chloroplast"/>
    <property type="evidence" value="ECO:0007669"/>
    <property type="project" value="UniProtKB-SubCell"/>
</dbReference>
<dbReference type="PANTHER" id="PTHR32523">
    <property type="entry name" value="PHYTOL KINASE 1, CHLOROPLASTIC"/>
    <property type="match status" value="1"/>
</dbReference>
<dbReference type="OrthoDB" id="265717at2759"/>
<sequence>MLLRMQPLECAARLFAEAAGAYAALQPGERQQQAPIAPAHCPWFMGKLLMVLLQLVLQVCEHNNPALWQITAVLRKSCVLEHAGRLLLALGFLARPDARLGMLSTLLESYTHACTLYERLDYEQGSAEQDVVVADFCEALSGRCVRHVVLVHGLAALCAADGGPSYGEVLAAVPIAGAGGMFAFNLRRRHGRQQLSPLLTRALMKALVLSCDAGPPGRRASVALLLRLVRLALASARVWNAHPLAAAGAAAAATAAFDAAAAEECIPPGLQLPPRPHEERLELVLTPDDSPDVAAASLREVLEVLLDQLEGRPWGSCAWAAEAGAEWWRLAPAVALETMRWACASTARQMGELLLMALRDMPPVADGLPPAPPLQLACALAGGLLPCLEHLLRRAGEQPACPEGQVVAGLLASPSAGDILQRLLAYGEPRQAAALVATVAKLLRRMDPSAVNVREITLEEEGPAKLHGVTMHIAFQMLSSGQHLVGRGFGGGGTATAGGAGGDGGRCDSGGGGAKRLPGQQQQQQQQLQQQQLQQQQLQHRAMMRLVVCEWLPPLSRLFLAAMALDSACLGRGATIEDDGPLQVIWLLLRALCSHCHCHGAGSGYGSQWRALVVDEACAVPLMGVSLRLAQRPGGGAPAGFLHTADHLPELLDTCRAVLLACPEAVGTAACATAAVGAPGSQAPVGSGGAAFDPASASRRFGWRPELLSGLLPEGATPRLDDRSRFACLAEALAARLKSWIADGGVPEGTDATFYVPDTALRGAPTLTDLRGALRTCSHRGCVSLAGGSEADARLQACWGGCGATWYCCRECQAAHWRVGHKQECAARRA</sequence>
<evidence type="ECO:0000256" key="2">
    <source>
        <dbReference type="ARBA" id="ARBA00010794"/>
    </source>
</evidence>
<keyword evidence="9" id="KW-0418">Kinase</keyword>
<proteinExistence type="inferred from homology"/>
<evidence type="ECO:0000256" key="12">
    <source>
        <dbReference type="ARBA" id="ARBA00022989"/>
    </source>
</evidence>
<accession>A0A2J8A6I1</accession>
<feature type="region of interest" description="Disordered" evidence="18">
    <location>
        <begin position="496"/>
        <end position="528"/>
    </location>
</feature>
<dbReference type="EMBL" id="PGGS01000143">
    <property type="protein sequence ID" value="PNH08136.1"/>
    <property type="molecule type" value="Genomic_DNA"/>
</dbReference>
<reference evidence="20 21" key="1">
    <citation type="journal article" date="2017" name="Mol. Biol. Evol.">
        <title>The 4-celled Tetrabaena socialis nuclear genome reveals the essential components for genetic control of cell number at the origin of multicellularity in the volvocine lineage.</title>
        <authorList>
            <person name="Featherston J."/>
            <person name="Arakaki Y."/>
            <person name="Hanschen E.R."/>
            <person name="Ferris P.J."/>
            <person name="Michod R.E."/>
            <person name="Olson B.J.S.C."/>
            <person name="Nozaki H."/>
            <person name="Durand P.M."/>
        </authorList>
    </citation>
    <scope>NUCLEOTIDE SEQUENCE [LARGE SCALE GENOMIC DNA]</scope>
    <source>
        <strain evidence="20 21">NIES-571</strain>
    </source>
</reference>
<evidence type="ECO:0000256" key="15">
    <source>
        <dbReference type="ARBA" id="ARBA00039024"/>
    </source>
</evidence>
<keyword evidence="11" id="KW-0809">Transit peptide</keyword>
<keyword evidence="3" id="KW-0150">Chloroplast</keyword>
<evidence type="ECO:0000256" key="18">
    <source>
        <dbReference type="SAM" id="MobiDB-lite"/>
    </source>
</evidence>
<evidence type="ECO:0000256" key="4">
    <source>
        <dbReference type="ARBA" id="ARBA00022640"/>
    </source>
</evidence>